<dbReference type="GO" id="GO:0016887">
    <property type="term" value="F:ATP hydrolysis activity"/>
    <property type="evidence" value="ECO:0007669"/>
    <property type="project" value="InterPro"/>
</dbReference>
<evidence type="ECO:0000313" key="3">
    <source>
        <dbReference type="Proteomes" id="UP000377595"/>
    </source>
</evidence>
<dbReference type="InterPro" id="IPR027417">
    <property type="entry name" value="P-loop_NTPase"/>
</dbReference>
<dbReference type="SUPFAM" id="SSF52540">
    <property type="entry name" value="P-loop containing nucleoside triphosphate hydrolases"/>
    <property type="match status" value="1"/>
</dbReference>
<protein>
    <submittedName>
        <fullName evidence="2">ATPase</fullName>
    </submittedName>
</protein>
<reference evidence="2 3" key="1">
    <citation type="submission" date="2019-10" db="EMBL/GenBank/DDBJ databases">
        <title>Whole genome shotgun sequence of Acrocarpospora pleiomorpha NBRC 16267.</title>
        <authorList>
            <person name="Ichikawa N."/>
            <person name="Kimura A."/>
            <person name="Kitahashi Y."/>
            <person name="Komaki H."/>
            <person name="Oguchi A."/>
        </authorList>
    </citation>
    <scope>NUCLEOTIDE SEQUENCE [LARGE SCALE GENOMIC DNA]</scope>
    <source>
        <strain evidence="2 3">NBRC 16267</strain>
    </source>
</reference>
<organism evidence="2 3">
    <name type="scientific">Acrocarpospora pleiomorpha</name>
    <dbReference type="NCBI Taxonomy" id="90975"/>
    <lineage>
        <taxon>Bacteria</taxon>
        <taxon>Bacillati</taxon>
        <taxon>Actinomycetota</taxon>
        <taxon>Actinomycetes</taxon>
        <taxon>Streptosporangiales</taxon>
        <taxon>Streptosporangiaceae</taxon>
        <taxon>Acrocarpospora</taxon>
    </lineage>
</organism>
<gene>
    <name evidence="2" type="ORF">Aple_018440</name>
</gene>
<dbReference type="OrthoDB" id="104167at2"/>
<dbReference type="PANTHER" id="PTHR40396">
    <property type="entry name" value="ATPASE-LIKE PROTEIN"/>
    <property type="match status" value="1"/>
</dbReference>
<proteinExistence type="predicted"/>
<sequence length="404" mass="43851">MDDRLLELRVRNFRSLRDITLPLGPVNVMVGPNGAGKTNVLEVFRFLADIVRTDLEPALERRGGLESILFRGDRADDFLQIDLSGTWDAQTVAGHYTLKLTGPVLAREERFVFDFADGTRRLTQVEGASASMETLAPDGSVREILAPPPFRLDESRLGEAALGINPLSSGLSTLSRLAPGMGGAQVRSLADFLDSFKIVQIDVEAAAKPSRMRGTKFSAIDSDASNLAISLLSLSATEAWEFLVADAVAVLPQLEDIDFEHPSGPAREVVVVLRERGLRDPTQLADASYGTIRLLSLLALLYDPRPPALTCIEEIDHGLHPQALELLVNRIREQSKRTQFLIATHSPAFANRLTPDELIVCERSADGSSIIPAISNEKVKEIVAASEGLPLGELWFSGALGGDL</sequence>
<dbReference type="InterPro" id="IPR003959">
    <property type="entry name" value="ATPase_AAA_core"/>
</dbReference>
<feature type="domain" description="ATPase AAA-type core" evidence="1">
    <location>
        <begin position="26"/>
        <end position="349"/>
    </location>
</feature>
<dbReference type="GO" id="GO:0005524">
    <property type="term" value="F:ATP binding"/>
    <property type="evidence" value="ECO:0007669"/>
    <property type="project" value="InterPro"/>
</dbReference>
<dbReference type="RefSeq" id="WP_155344065.1">
    <property type="nucleotide sequence ID" value="NZ_BAAAHM010000004.1"/>
</dbReference>
<evidence type="ECO:0000313" key="2">
    <source>
        <dbReference type="EMBL" id="GES18949.1"/>
    </source>
</evidence>
<dbReference type="EMBL" id="BLAF01000009">
    <property type="protein sequence ID" value="GES18949.1"/>
    <property type="molecule type" value="Genomic_DNA"/>
</dbReference>
<dbReference type="PANTHER" id="PTHR40396:SF1">
    <property type="entry name" value="ATPASE AAA-TYPE CORE DOMAIN-CONTAINING PROTEIN"/>
    <property type="match status" value="1"/>
</dbReference>
<dbReference type="Pfam" id="PF13304">
    <property type="entry name" value="AAA_21"/>
    <property type="match status" value="1"/>
</dbReference>
<dbReference type="InterPro" id="IPR014555">
    <property type="entry name" value="RecF-like"/>
</dbReference>
<comment type="caution">
    <text evidence="2">The sequence shown here is derived from an EMBL/GenBank/DDBJ whole genome shotgun (WGS) entry which is preliminary data.</text>
</comment>
<dbReference type="Gene3D" id="3.40.50.300">
    <property type="entry name" value="P-loop containing nucleotide triphosphate hydrolases"/>
    <property type="match status" value="2"/>
</dbReference>
<evidence type="ECO:0000259" key="1">
    <source>
        <dbReference type="Pfam" id="PF13304"/>
    </source>
</evidence>
<dbReference type="AlphaFoldDB" id="A0A5M3XFM3"/>
<keyword evidence="3" id="KW-1185">Reference proteome</keyword>
<accession>A0A5M3XFM3</accession>
<dbReference type="PIRSF" id="PIRSF029347">
    <property type="entry name" value="RecF"/>
    <property type="match status" value="1"/>
</dbReference>
<dbReference type="Proteomes" id="UP000377595">
    <property type="component" value="Unassembled WGS sequence"/>
</dbReference>
<name>A0A5M3XFM3_9ACTN</name>